<sequence>MHIDNFENSLDEDERNIWNTEAIFKPLSAWSDEDGLALFFRLGSNEPPEVTSPEATSFDFKYFTHWMALPKELYLAKAYRVACIKSGIKVTNG</sequence>
<name>A0A2T3KKZ4_9GAMM</name>
<dbReference type="EMBL" id="PYNF01000003">
    <property type="protein sequence ID" value="PSV00323.1"/>
    <property type="molecule type" value="Genomic_DNA"/>
</dbReference>
<dbReference type="AlphaFoldDB" id="A0A2T3KKZ4"/>
<evidence type="ECO:0000313" key="1">
    <source>
        <dbReference type="EMBL" id="PSV00323.1"/>
    </source>
</evidence>
<protein>
    <submittedName>
        <fullName evidence="1">Uncharacterized protein</fullName>
    </submittedName>
</protein>
<dbReference type="Proteomes" id="UP000241426">
    <property type="component" value="Unassembled WGS sequence"/>
</dbReference>
<reference evidence="1 2" key="1">
    <citation type="submission" date="2018-01" db="EMBL/GenBank/DDBJ databases">
        <title>Whole genome sequencing of Histamine producing bacteria.</title>
        <authorList>
            <person name="Butler K."/>
        </authorList>
    </citation>
    <scope>NUCLEOTIDE SEQUENCE [LARGE SCALE GENOMIC DNA]</scope>
    <source>
        <strain evidence="1 2">FS-7.2</strain>
    </source>
</reference>
<proteinExistence type="predicted"/>
<gene>
    <name evidence="1" type="ORF">C9J27_04145</name>
</gene>
<accession>A0A2T3KKZ4</accession>
<evidence type="ECO:0000313" key="2">
    <source>
        <dbReference type="Proteomes" id="UP000241426"/>
    </source>
</evidence>
<dbReference type="RefSeq" id="WP_107288953.1">
    <property type="nucleotide sequence ID" value="NZ_PYNF01000003.1"/>
</dbReference>
<organism evidence="1 2">
    <name type="scientific">Photobacterium kishitanii</name>
    <dbReference type="NCBI Taxonomy" id="318456"/>
    <lineage>
        <taxon>Bacteria</taxon>
        <taxon>Pseudomonadati</taxon>
        <taxon>Pseudomonadota</taxon>
        <taxon>Gammaproteobacteria</taxon>
        <taxon>Vibrionales</taxon>
        <taxon>Vibrionaceae</taxon>
        <taxon>Photobacterium</taxon>
    </lineage>
</organism>
<comment type="caution">
    <text evidence="1">The sequence shown here is derived from an EMBL/GenBank/DDBJ whole genome shotgun (WGS) entry which is preliminary data.</text>
</comment>